<dbReference type="STRING" id="153721.MYP_583"/>
<feature type="domain" description="AB hydrolase-1" evidence="3">
    <location>
        <begin position="60"/>
        <end position="301"/>
    </location>
</feature>
<accession>A0A098LAB0</accession>
<gene>
    <name evidence="4" type="ORF">MYP_583</name>
</gene>
<proteinExistence type="inferred from homology"/>
<feature type="active site" description="Charge relay system" evidence="2">
    <location>
        <position position="266"/>
    </location>
</feature>
<dbReference type="PANTHER" id="PTHR10794">
    <property type="entry name" value="ABHYDROLASE DOMAIN-CONTAINING PROTEIN"/>
    <property type="match status" value="1"/>
</dbReference>
<evidence type="ECO:0000313" key="4">
    <source>
        <dbReference type="EMBL" id="GAL83357.1"/>
    </source>
</evidence>
<dbReference type="EMBL" id="BBLT01000001">
    <property type="protein sequence ID" value="GAL83357.1"/>
    <property type="molecule type" value="Genomic_DNA"/>
</dbReference>
<dbReference type="InterPro" id="IPR029058">
    <property type="entry name" value="AB_hydrolase_fold"/>
</dbReference>
<dbReference type="GO" id="GO:0047372">
    <property type="term" value="F:monoacylglycerol lipase activity"/>
    <property type="evidence" value="ECO:0007669"/>
    <property type="project" value="TreeGrafter"/>
</dbReference>
<dbReference type="Pfam" id="PF00561">
    <property type="entry name" value="Abhydrolase_1"/>
    <property type="match status" value="1"/>
</dbReference>
<dbReference type="PIRSF" id="PIRSF005211">
    <property type="entry name" value="Ab_hydro_YheT"/>
    <property type="match status" value="1"/>
</dbReference>
<dbReference type="Gene3D" id="3.40.50.1820">
    <property type="entry name" value="alpha/beta hydrolase"/>
    <property type="match status" value="1"/>
</dbReference>
<organism evidence="4 5">
    <name type="scientific">Sporocytophaga myxococcoides</name>
    <dbReference type="NCBI Taxonomy" id="153721"/>
    <lineage>
        <taxon>Bacteria</taxon>
        <taxon>Pseudomonadati</taxon>
        <taxon>Bacteroidota</taxon>
        <taxon>Cytophagia</taxon>
        <taxon>Cytophagales</taxon>
        <taxon>Cytophagaceae</taxon>
        <taxon>Sporocytophaga</taxon>
    </lineage>
</organism>
<dbReference type="InterPro" id="IPR000073">
    <property type="entry name" value="AB_hydrolase_1"/>
</dbReference>
<dbReference type="RefSeq" id="WP_045458088.1">
    <property type="nucleotide sequence ID" value="NZ_BBLT01000001.1"/>
</dbReference>
<comment type="caution">
    <text evidence="4">The sequence shown here is derived from an EMBL/GenBank/DDBJ whole genome shotgun (WGS) entry which is preliminary data.</text>
</comment>
<protein>
    <recommendedName>
        <fullName evidence="3">AB hydrolase-1 domain-containing protein</fullName>
    </recommendedName>
</protein>
<name>A0A098LAB0_9BACT</name>
<reference evidence="4 5" key="1">
    <citation type="submission" date="2014-09" db="EMBL/GenBank/DDBJ databases">
        <title>Sporocytophaga myxococcoides PG-01 genome sequencing.</title>
        <authorList>
            <person name="Liu L."/>
            <person name="Gao P.J."/>
            <person name="Chen G.J."/>
            <person name="Wang L.S."/>
        </authorList>
    </citation>
    <scope>NUCLEOTIDE SEQUENCE [LARGE SCALE GENOMIC DNA]</scope>
    <source>
        <strain evidence="4 5">PG-01</strain>
    </source>
</reference>
<dbReference type="AlphaFoldDB" id="A0A098LAB0"/>
<comment type="similarity">
    <text evidence="1">Belongs to the AB hydrolase superfamily. AB hydrolase 4 family.</text>
</comment>
<feature type="active site" description="Charge relay system" evidence="2">
    <location>
        <position position="139"/>
    </location>
</feature>
<feature type="active site" description="Charge relay system" evidence="2">
    <location>
        <position position="295"/>
    </location>
</feature>
<dbReference type="InterPro" id="IPR050960">
    <property type="entry name" value="AB_hydrolase_4_sf"/>
</dbReference>
<dbReference type="GO" id="GO:0034338">
    <property type="term" value="F:short-chain carboxylesterase activity"/>
    <property type="evidence" value="ECO:0007669"/>
    <property type="project" value="TreeGrafter"/>
</dbReference>
<evidence type="ECO:0000256" key="2">
    <source>
        <dbReference type="PIRSR" id="PIRSR005211-1"/>
    </source>
</evidence>
<keyword evidence="5" id="KW-1185">Reference proteome</keyword>
<dbReference type="SUPFAM" id="SSF53474">
    <property type="entry name" value="alpha/beta-Hydrolases"/>
    <property type="match status" value="1"/>
</dbReference>
<dbReference type="InterPro" id="IPR012020">
    <property type="entry name" value="ABHD4"/>
</dbReference>
<evidence type="ECO:0000256" key="1">
    <source>
        <dbReference type="ARBA" id="ARBA00010884"/>
    </source>
</evidence>
<sequence>MPIIHSAYKAPYFLFSEHLETIIPALFRKNEPIKYQRERIDTPDQDFLDLDWSFKGSDTLIILSHGLEGNSKTQYILGMVFLLNSLGYDTLSWNYRGCSGEINKLHRFYHSGETGDLDFVIEHATRKKNYSKVVLIGFSIGGNITLKYLGEQGTNINPKVICSVNFSVPCHLASGAKKLAGWGSYVYMKRFLNSLEKKVTEKSKIMPEVISAKGFDKIRNFLEFDEMYTAPIHGFKNAFEYWEECSSLYYLKDIRIPTLLVNACNDPFLTPQCFPIKEAEENPQLFLEMPEQGGHVGFIEKKISGIYWSEKRAVEFISDYL</sequence>
<evidence type="ECO:0000259" key="3">
    <source>
        <dbReference type="Pfam" id="PF00561"/>
    </source>
</evidence>
<dbReference type="PANTHER" id="PTHR10794:SF94">
    <property type="entry name" value="ESTERASE YHET-RELATED"/>
    <property type="match status" value="1"/>
</dbReference>
<dbReference type="Proteomes" id="UP000030185">
    <property type="component" value="Unassembled WGS sequence"/>
</dbReference>
<dbReference type="OrthoDB" id="332676at2"/>
<dbReference type="eggNOG" id="COG0429">
    <property type="taxonomic scope" value="Bacteria"/>
</dbReference>
<evidence type="ECO:0000313" key="5">
    <source>
        <dbReference type="Proteomes" id="UP000030185"/>
    </source>
</evidence>